<feature type="domain" description="N-acetyltransferase" evidence="3">
    <location>
        <begin position="18"/>
        <end position="182"/>
    </location>
</feature>
<dbReference type="Proteomes" id="UP000315133">
    <property type="component" value="Unassembled WGS sequence"/>
</dbReference>
<keyword evidence="5" id="KW-1185">Reference proteome</keyword>
<dbReference type="AlphaFoldDB" id="A0A543KNZ1"/>
<gene>
    <name evidence="4" type="ORF">FB476_1673</name>
</gene>
<dbReference type="InterPro" id="IPR016181">
    <property type="entry name" value="Acyl_CoA_acyltransferase"/>
</dbReference>
<dbReference type="RefSeq" id="WP_141818353.1">
    <property type="nucleotide sequence ID" value="NZ_BAAAIL010000004.1"/>
</dbReference>
<protein>
    <submittedName>
        <fullName evidence="4">Acetyltransferase (GNAT) family protein</fullName>
    </submittedName>
</protein>
<organism evidence="4 5">
    <name type="scientific">Ornithinimicrobium humiphilum</name>
    <dbReference type="NCBI Taxonomy" id="125288"/>
    <lineage>
        <taxon>Bacteria</taxon>
        <taxon>Bacillati</taxon>
        <taxon>Actinomycetota</taxon>
        <taxon>Actinomycetes</taxon>
        <taxon>Micrococcales</taxon>
        <taxon>Ornithinimicrobiaceae</taxon>
        <taxon>Ornithinimicrobium</taxon>
    </lineage>
</organism>
<evidence type="ECO:0000313" key="5">
    <source>
        <dbReference type="Proteomes" id="UP000315133"/>
    </source>
</evidence>
<accession>A0A543KNZ1</accession>
<dbReference type="SUPFAM" id="SSF55729">
    <property type="entry name" value="Acyl-CoA N-acyltransferases (Nat)"/>
    <property type="match status" value="2"/>
</dbReference>
<proteinExistence type="predicted"/>
<dbReference type="PROSITE" id="PS51186">
    <property type="entry name" value="GNAT"/>
    <property type="match status" value="2"/>
</dbReference>
<dbReference type="EMBL" id="VFPU01000001">
    <property type="protein sequence ID" value="TQM96782.1"/>
    <property type="molecule type" value="Genomic_DNA"/>
</dbReference>
<dbReference type="OrthoDB" id="9799092at2"/>
<dbReference type="InterPro" id="IPR050832">
    <property type="entry name" value="Bact_Acetyltransf"/>
</dbReference>
<keyword evidence="2" id="KW-0012">Acyltransferase</keyword>
<reference evidence="4 5" key="1">
    <citation type="submission" date="2019-06" db="EMBL/GenBank/DDBJ databases">
        <title>Sequencing the genomes of 1000 actinobacteria strains.</title>
        <authorList>
            <person name="Klenk H.-P."/>
        </authorList>
    </citation>
    <scope>NUCLEOTIDE SEQUENCE [LARGE SCALE GENOMIC DNA]</scope>
    <source>
        <strain evidence="4 5">DSM 12362</strain>
    </source>
</reference>
<name>A0A543KNZ1_9MICO</name>
<feature type="domain" description="N-acetyltransferase" evidence="3">
    <location>
        <begin position="184"/>
        <end position="329"/>
    </location>
</feature>
<dbReference type="InterPro" id="IPR000182">
    <property type="entry name" value="GNAT_dom"/>
</dbReference>
<evidence type="ECO:0000313" key="4">
    <source>
        <dbReference type="EMBL" id="TQM96782.1"/>
    </source>
</evidence>
<dbReference type="Gene3D" id="3.40.630.30">
    <property type="match status" value="1"/>
</dbReference>
<keyword evidence="1 4" id="KW-0808">Transferase</keyword>
<evidence type="ECO:0000256" key="1">
    <source>
        <dbReference type="ARBA" id="ARBA00022679"/>
    </source>
</evidence>
<evidence type="ECO:0000256" key="2">
    <source>
        <dbReference type="ARBA" id="ARBA00023315"/>
    </source>
</evidence>
<dbReference type="GO" id="GO:0016747">
    <property type="term" value="F:acyltransferase activity, transferring groups other than amino-acyl groups"/>
    <property type="evidence" value="ECO:0007669"/>
    <property type="project" value="InterPro"/>
</dbReference>
<dbReference type="PANTHER" id="PTHR43877">
    <property type="entry name" value="AMINOALKYLPHOSPHONATE N-ACETYLTRANSFERASE-RELATED-RELATED"/>
    <property type="match status" value="1"/>
</dbReference>
<dbReference type="Pfam" id="PF00583">
    <property type="entry name" value="Acetyltransf_1"/>
    <property type="match status" value="2"/>
</dbReference>
<sequence length="330" mass="35815">MTETTTQGAGGTDLAAAYRWAPLTEADVPAWADLVNHLARVDGTEEFLGEEELQEELTFSGFTPATDSIAVWDGDVMVAYAKVGVPVTPDHEGSGRGYVEGGVREEHRRRGLGTRLMDLLEPRAAELVAERHPGRTAYLRAGGGLQGSSASAMLERRGYAVVRWFNLLERPLGDVPEVPEVEGVSFVVPQPEHEEPVRVAHNEAFRDHWGSGPSAPEPWHDHWTTRAARQDVSTLAVSEDGEVLAYVLCGEYQPRELYVNLVGTVPQARGRGIAAAALLTTIAAASRSGAYDTIQLDVDSDSITGATRLYERVGFGPKLSMMSMQRPLPL</sequence>
<dbReference type="PANTHER" id="PTHR43877:SF2">
    <property type="entry name" value="AMINOALKYLPHOSPHONATE N-ACETYLTRANSFERASE-RELATED"/>
    <property type="match status" value="1"/>
</dbReference>
<comment type="caution">
    <text evidence="4">The sequence shown here is derived from an EMBL/GenBank/DDBJ whole genome shotgun (WGS) entry which is preliminary data.</text>
</comment>
<dbReference type="CDD" id="cd04301">
    <property type="entry name" value="NAT_SF"/>
    <property type="match status" value="1"/>
</dbReference>
<evidence type="ECO:0000259" key="3">
    <source>
        <dbReference type="PROSITE" id="PS51186"/>
    </source>
</evidence>